<gene>
    <name evidence="1" type="ORF">PanWU01x14_104990</name>
</gene>
<proteinExistence type="predicted"/>
<evidence type="ECO:0000313" key="1">
    <source>
        <dbReference type="EMBL" id="PON67102.1"/>
    </source>
</evidence>
<dbReference type="Proteomes" id="UP000237105">
    <property type="component" value="Unassembled WGS sequence"/>
</dbReference>
<accession>A0A2P5D1C2</accession>
<feature type="non-terminal residue" evidence="1">
    <location>
        <position position="58"/>
    </location>
</feature>
<protein>
    <submittedName>
        <fullName evidence="1">Uncharacterized protein</fullName>
    </submittedName>
</protein>
<keyword evidence="2" id="KW-1185">Reference proteome</keyword>
<dbReference type="EMBL" id="JXTB01000074">
    <property type="protein sequence ID" value="PON67102.1"/>
    <property type="molecule type" value="Genomic_DNA"/>
</dbReference>
<sequence length="58" mass="6791">MPKLHVTWTRATCHLKEDYLLLELCYIPSGHLFLLEQAAYDSRRLQNLLTWALRACSS</sequence>
<dbReference type="AlphaFoldDB" id="A0A2P5D1C2"/>
<comment type="caution">
    <text evidence="1">The sequence shown here is derived from an EMBL/GenBank/DDBJ whole genome shotgun (WGS) entry which is preliminary data.</text>
</comment>
<evidence type="ECO:0000313" key="2">
    <source>
        <dbReference type="Proteomes" id="UP000237105"/>
    </source>
</evidence>
<organism evidence="1 2">
    <name type="scientific">Parasponia andersonii</name>
    <name type="common">Sponia andersonii</name>
    <dbReference type="NCBI Taxonomy" id="3476"/>
    <lineage>
        <taxon>Eukaryota</taxon>
        <taxon>Viridiplantae</taxon>
        <taxon>Streptophyta</taxon>
        <taxon>Embryophyta</taxon>
        <taxon>Tracheophyta</taxon>
        <taxon>Spermatophyta</taxon>
        <taxon>Magnoliopsida</taxon>
        <taxon>eudicotyledons</taxon>
        <taxon>Gunneridae</taxon>
        <taxon>Pentapetalae</taxon>
        <taxon>rosids</taxon>
        <taxon>fabids</taxon>
        <taxon>Rosales</taxon>
        <taxon>Cannabaceae</taxon>
        <taxon>Parasponia</taxon>
    </lineage>
</organism>
<reference evidence="2" key="1">
    <citation type="submission" date="2016-06" db="EMBL/GenBank/DDBJ databases">
        <title>Parallel loss of symbiosis genes in relatives of nitrogen-fixing non-legume Parasponia.</title>
        <authorList>
            <person name="Van Velzen R."/>
            <person name="Holmer R."/>
            <person name="Bu F."/>
            <person name="Rutten L."/>
            <person name="Van Zeijl A."/>
            <person name="Liu W."/>
            <person name="Santuari L."/>
            <person name="Cao Q."/>
            <person name="Sharma T."/>
            <person name="Shen D."/>
            <person name="Roswanjaya Y."/>
            <person name="Wardhani T."/>
            <person name="Kalhor M.S."/>
            <person name="Jansen J."/>
            <person name="Van den Hoogen J."/>
            <person name="Gungor B."/>
            <person name="Hartog M."/>
            <person name="Hontelez J."/>
            <person name="Verver J."/>
            <person name="Yang W.-C."/>
            <person name="Schijlen E."/>
            <person name="Repin R."/>
            <person name="Schilthuizen M."/>
            <person name="Schranz E."/>
            <person name="Heidstra R."/>
            <person name="Miyata K."/>
            <person name="Fedorova E."/>
            <person name="Kohlen W."/>
            <person name="Bisseling T."/>
            <person name="Smit S."/>
            <person name="Geurts R."/>
        </authorList>
    </citation>
    <scope>NUCLEOTIDE SEQUENCE [LARGE SCALE GENOMIC DNA]</scope>
    <source>
        <strain evidence="2">cv. WU1-14</strain>
    </source>
</reference>
<name>A0A2P5D1C2_PARAD</name>